<feature type="transmembrane region" description="Helical" evidence="1">
    <location>
        <begin position="40"/>
        <end position="59"/>
    </location>
</feature>
<dbReference type="Proteomes" id="UP000234681">
    <property type="component" value="Chromosome 13"/>
</dbReference>
<dbReference type="AlphaFoldDB" id="A6ICQ3"/>
<evidence type="ECO:0000256" key="1">
    <source>
        <dbReference type="SAM" id="Phobius"/>
    </source>
</evidence>
<organism evidence="2 3">
    <name type="scientific">Rattus norvegicus</name>
    <name type="common">Rat</name>
    <dbReference type="NCBI Taxonomy" id="10116"/>
    <lineage>
        <taxon>Eukaryota</taxon>
        <taxon>Metazoa</taxon>
        <taxon>Chordata</taxon>
        <taxon>Craniata</taxon>
        <taxon>Vertebrata</taxon>
        <taxon>Euteleostomi</taxon>
        <taxon>Mammalia</taxon>
        <taxon>Eutheria</taxon>
        <taxon>Euarchontoglires</taxon>
        <taxon>Glires</taxon>
        <taxon>Rodentia</taxon>
        <taxon>Myomorpha</taxon>
        <taxon>Muroidea</taxon>
        <taxon>Muridae</taxon>
        <taxon>Murinae</taxon>
        <taxon>Rattus</taxon>
    </lineage>
</organism>
<keyword evidence="1" id="KW-0472">Membrane</keyword>
<protein>
    <submittedName>
        <fullName evidence="2">RCG63579</fullName>
    </submittedName>
</protein>
<reference evidence="2 3" key="1">
    <citation type="submission" date="2005-09" db="EMBL/GenBank/DDBJ databases">
        <authorList>
            <person name="Mural R.J."/>
            <person name="Li P.W."/>
            <person name="Adams M.D."/>
            <person name="Amanatides P.G."/>
            <person name="Baden-Tillson H."/>
            <person name="Barnstead M."/>
            <person name="Chin S.H."/>
            <person name="Dew I."/>
            <person name="Evans C.A."/>
            <person name="Ferriera S."/>
            <person name="Flanigan M."/>
            <person name="Fosler C."/>
            <person name="Glodek A."/>
            <person name="Gu Z."/>
            <person name="Holt R.A."/>
            <person name="Jennings D."/>
            <person name="Kraft C.L."/>
            <person name="Lu F."/>
            <person name="Nguyen T."/>
            <person name="Nusskern D.R."/>
            <person name="Pfannkoch C.M."/>
            <person name="Sitter C."/>
            <person name="Sutton G.G."/>
            <person name="Venter J.C."/>
            <person name="Wang Z."/>
            <person name="Woodage T."/>
            <person name="Zheng X.H."/>
            <person name="Zhong F."/>
        </authorList>
    </citation>
    <scope>NUCLEOTIDE SEQUENCE [LARGE SCALE GENOMIC DNA]</scope>
    <source>
        <strain>BN</strain>
        <strain evidence="3">Sprague-Dawley</strain>
    </source>
</reference>
<name>A6ICQ3_RAT</name>
<dbReference type="EMBL" id="CH473958">
    <property type="protein sequence ID" value="EDM09594.1"/>
    <property type="molecule type" value="Genomic_DNA"/>
</dbReference>
<proteinExistence type="predicted"/>
<evidence type="ECO:0000313" key="3">
    <source>
        <dbReference type="Proteomes" id="UP000234681"/>
    </source>
</evidence>
<keyword evidence="1" id="KW-0812">Transmembrane</keyword>
<evidence type="ECO:0000313" key="2">
    <source>
        <dbReference type="EMBL" id="EDM09594.1"/>
    </source>
</evidence>
<accession>A6ICQ3</accession>
<keyword evidence="1" id="KW-1133">Transmembrane helix</keyword>
<gene>
    <name evidence="2" type="ORF">rCG_63579</name>
</gene>
<sequence>MFCSLFTKSMLLNDIMPCHTCLKISLICTYPCLQIKCDNFSLCFSFFTLTQIIVIFYQVSCLINRPIILGF</sequence>